<reference evidence="2" key="1">
    <citation type="submission" date="2017-06" db="EMBL/GenBank/DDBJ databases">
        <authorList>
            <person name="Varghese N."/>
            <person name="Submissions S."/>
        </authorList>
    </citation>
    <scope>NUCLEOTIDE SEQUENCE [LARGE SCALE GENOMIC DNA]</scope>
    <source>
        <strain evidence="2">DSM 11116</strain>
    </source>
</reference>
<protein>
    <submittedName>
        <fullName evidence="1">Uncharacterized protein</fullName>
    </submittedName>
</protein>
<dbReference type="RefSeq" id="WP_088843194.1">
    <property type="nucleotide sequence ID" value="NZ_FYEW01000001.1"/>
</dbReference>
<keyword evidence="2" id="KW-1185">Reference proteome</keyword>
<evidence type="ECO:0000313" key="2">
    <source>
        <dbReference type="Proteomes" id="UP000198131"/>
    </source>
</evidence>
<sequence>MSFESNARWLLGVHVVDRNADPIQFAFQRDMMDKDTVNIEISQHDWAQIGPFQSAGLLIDLYFDAYPEEVQRVGHRVVTSCVMRALALDRN</sequence>
<name>A0A212TNG9_9BACT</name>
<dbReference type="Proteomes" id="UP000198131">
    <property type="component" value="Unassembled WGS sequence"/>
</dbReference>
<gene>
    <name evidence="1" type="ORF">SAMN06265337_1931</name>
</gene>
<dbReference type="EMBL" id="FYEW01000001">
    <property type="protein sequence ID" value="SNC67381.1"/>
    <property type="molecule type" value="Genomic_DNA"/>
</dbReference>
<dbReference type="OrthoDB" id="886150at2"/>
<dbReference type="AlphaFoldDB" id="A0A212TNG9"/>
<proteinExistence type="predicted"/>
<accession>A0A212TNG9</accession>
<organism evidence="1 2">
    <name type="scientific">Hymenobacter gelipurpurascens</name>
    <dbReference type="NCBI Taxonomy" id="89968"/>
    <lineage>
        <taxon>Bacteria</taxon>
        <taxon>Pseudomonadati</taxon>
        <taxon>Bacteroidota</taxon>
        <taxon>Cytophagia</taxon>
        <taxon>Cytophagales</taxon>
        <taxon>Hymenobacteraceae</taxon>
        <taxon>Hymenobacter</taxon>
    </lineage>
</organism>
<evidence type="ECO:0000313" key="1">
    <source>
        <dbReference type="EMBL" id="SNC67381.1"/>
    </source>
</evidence>